<reference evidence="3" key="3">
    <citation type="submission" date="2014-05" db="EMBL/GenBank/DDBJ databases">
        <authorList>
            <person name="Aslett M.A."/>
            <person name="De Silva N."/>
        </authorList>
    </citation>
    <scope>NUCLEOTIDE SEQUENCE</scope>
    <source>
        <strain evidence="3">17X</strain>
    </source>
</reference>
<reference evidence="3" key="4">
    <citation type="submission" date="2019-05" db="EMBL/GenBank/DDBJ databases">
        <authorList>
            <consortium name="Pathogen Informatics"/>
        </authorList>
    </citation>
    <scope>NUCLEOTIDE SEQUENCE</scope>
    <source>
        <strain evidence="3">17X</strain>
    </source>
</reference>
<sequence>MNRGYIKTMFALFILLLYARNRAFASESISDVGDSNTVSTQNIANLDENHENGDLLACTDYEEVNKASEIMDDVIDRLKYYGNYNSNYSCYYTIEERGFISFTDYGGIDVAKFYLKIRDPNKYDQIVKMLYEAKDSYGFGSNDNKAKIVREYYPNLTLIQKYSDTPFHKYSFGLFTIVEESNTTIFANTSININDETSANKKKGEKDVNLSNNHIDFDDVIRQIVLKNLFTNFFGFIITKKHDNVCITYVESNRDDKSYPEDSDKRKRRAQNMLNLMNTLLYDFKS</sequence>
<dbReference type="VEuPathDB" id="PlasmoDB:PY17X_0700900"/>
<keyword evidence="1" id="KW-0732">Signal</keyword>
<evidence type="ECO:0000313" key="3">
    <source>
        <dbReference type="EMBL" id="VTZ76195.1"/>
    </source>
</evidence>
<reference evidence="2" key="2">
    <citation type="submission" date="2014-05" db="EMBL/GenBank/DDBJ databases">
        <authorList>
            <person name="Aslett A.Martin."/>
            <person name="De Silva Nishadi"/>
        </authorList>
    </citation>
    <scope>NUCLEOTIDE SEQUENCE</scope>
    <source>
        <strain evidence="2">YM</strain>
    </source>
</reference>
<dbReference type="GeneID" id="34859720"/>
<dbReference type="Proteomes" id="UP000072904">
    <property type="component" value="Chromosome 7"/>
</dbReference>
<dbReference type="VEuPathDB" id="PlasmoDB:PY00799"/>
<proteinExistence type="predicted"/>
<dbReference type="AlphaFoldDB" id="A0A078K886"/>
<dbReference type="VEuPathDB" id="PlasmoDB:PYYM_0700600"/>
<gene>
    <name evidence="3" type="ORF">PY17X_0700900</name>
    <name evidence="2" type="ORF">PYYM_0700600</name>
</gene>
<organism evidence="2 5">
    <name type="scientific">Plasmodium yoelii</name>
    <dbReference type="NCBI Taxonomy" id="5861"/>
    <lineage>
        <taxon>Eukaryota</taxon>
        <taxon>Sar</taxon>
        <taxon>Alveolata</taxon>
        <taxon>Apicomplexa</taxon>
        <taxon>Aconoidasida</taxon>
        <taxon>Haemosporida</taxon>
        <taxon>Plasmodiidae</taxon>
        <taxon>Plasmodium</taxon>
        <taxon>Plasmodium (Vinckeia)</taxon>
    </lineage>
</organism>
<dbReference type="KEGG" id="pyo:PY17X_0700900"/>
<evidence type="ECO:0000313" key="5">
    <source>
        <dbReference type="Proteomes" id="UP000072904"/>
    </source>
</evidence>
<reference evidence="4 5" key="1">
    <citation type="journal article" date="2014" name="BMC Biol.">
        <title>A comprehensive evaluation of rodent malaria parasite genomes and gene expression.</title>
        <authorList>
            <person name="Otto T.D."/>
            <person name="Bohme U."/>
            <person name="Jackson A.P."/>
            <person name="Hunt M."/>
            <person name="Franke-Fayard B."/>
            <person name="Hoeijmakers W.A."/>
            <person name="Religa A.A."/>
            <person name="Robertson L."/>
            <person name="Sanders M."/>
            <person name="Ogun S.A."/>
            <person name="Cunningham D."/>
            <person name="Erhart A."/>
            <person name="Billker O."/>
            <person name="Khan S.M."/>
            <person name="Stunnenberg H.G."/>
            <person name="Langhorne J."/>
            <person name="Holder A.A."/>
            <person name="Waters A.P."/>
            <person name="Newbold C.I."/>
            <person name="Pain A."/>
            <person name="Berriman M."/>
            <person name="Janse C.J."/>
        </authorList>
    </citation>
    <scope>NUCLEOTIDE SEQUENCE [LARGE SCALE GENOMIC DNA]</scope>
    <source>
        <strain evidence="3 4">17X</strain>
        <strain evidence="2 5">YM</strain>
    </source>
</reference>
<name>A0A078K886_PLAYE</name>
<dbReference type="EMBL" id="LK934635">
    <property type="protein sequence ID" value="CDU17128.1"/>
    <property type="molecule type" value="Genomic_DNA"/>
</dbReference>
<evidence type="ECO:0000313" key="2">
    <source>
        <dbReference type="EMBL" id="CDU17128.1"/>
    </source>
</evidence>
<feature type="chain" id="PRO_5014502153" evidence="1">
    <location>
        <begin position="26"/>
        <end position="286"/>
    </location>
</feature>
<dbReference type="NCBIfam" id="TIGR01599">
    <property type="entry name" value="PYST-A"/>
    <property type="match status" value="1"/>
</dbReference>
<evidence type="ECO:0000313" key="4">
    <source>
        <dbReference type="Proteomes" id="UP000072874"/>
    </source>
</evidence>
<protein>
    <submittedName>
        <fullName evidence="2">Fam-a protein</fullName>
    </submittedName>
</protein>
<dbReference type="VEuPathDB" id="PlasmoDB:Py17XNL_000704103"/>
<dbReference type="InterPro" id="IPR006486">
    <property type="entry name" value="PYST_A"/>
</dbReference>
<dbReference type="EMBL" id="LM993661">
    <property type="protein sequence ID" value="VTZ76195.1"/>
    <property type="molecule type" value="Genomic_DNA"/>
</dbReference>
<dbReference type="RefSeq" id="XP_022811740.1">
    <property type="nucleotide sequence ID" value="XM_022955461.1"/>
</dbReference>
<evidence type="ECO:0000256" key="1">
    <source>
        <dbReference type="SAM" id="SignalP"/>
    </source>
</evidence>
<dbReference type="Proteomes" id="UP000072874">
    <property type="component" value="Chromosome 7"/>
</dbReference>
<accession>A0A078K886</accession>
<dbReference type="OrthoDB" id="373212at2759"/>
<feature type="signal peptide" evidence="1">
    <location>
        <begin position="1"/>
        <end position="25"/>
    </location>
</feature>